<gene>
    <name evidence="2" type="ORF">C7460_104111</name>
</gene>
<proteinExistence type="predicted"/>
<feature type="coiled-coil region" evidence="1">
    <location>
        <begin position="80"/>
        <end position="142"/>
    </location>
</feature>
<sequence>MLYISDDIAIMNEGQLLEDLIKESGMKFDTVAEKIGKSYHTLLRKRKLDRIDDDIWIKIGTILNIDISQHIPRLKKFVKNSYASNSNEALESRLNELELQVRTDSDDILFLKNRIADYDLMIEAKNEVIRQQSETIKRLEKELKKYR</sequence>
<keyword evidence="3" id="KW-1185">Reference proteome</keyword>
<organism evidence="2 3">
    <name type="scientific">Marinoscillum furvescens DSM 4134</name>
    <dbReference type="NCBI Taxonomy" id="1122208"/>
    <lineage>
        <taxon>Bacteria</taxon>
        <taxon>Pseudomonadati</taxon>
        <taxon>Bacteroidota</taxon>
        <taxon>Cytophagia</taxon>
        <taxon>Cytophagales</taxon>
        <taxon>Reichenbachiellaceae</taxon>
        <taxon>Marinoscillum</taxon>
    </lineage>
</organism>
<evidence type="ECO:0000313" key="3">
    <source>
        <dbReference type="Proteomes" id="UP000256779"/>
    </source>
</evidence>
<name>A0A3D9L7J9_MARFU</name>
<evidence type="ECO:0000313" key="2">
    <source>
        <dbReference type="EMBL" id="REE01091.1"/>
    </source>
</evidence>
<keyword evidence="1" id="KW-0175">Coiled coil</keyword>
<dbReference type="AlphaFoldDB" id="A0A3D9L7J9"/>
<dbReference type="EMBL" id="QREG01000004">
    <property type="protein sequence ID" value="REE01091.1"/>
    <property type="molecule type" value="Genomic_DNA"/>
</dbReference>
<comment type="caution">
    <text evidence="2">The sequence shown here is derived from an EMBL/GenBank/DDBJ whole genome shotgun (WGS) entry which is preliminary data.</text>
</comment>
<accession>A0A3D9L7J9</accession>
<protein>
    <submittedName>
        <fullName evidence="2">Uncharacterized protein</fullName>
    </submittedName>
</protein>
<evidence type="ECO:0000256" key="1">
    <source>
        <dbReference type="SAM" id="Coils"/>
    </source>
</evidence>
<reference evidence="2 3" key="1">
    <citation type="submission" date="2018-07" db="EMBL/GenBank/DDBJ databases">
        <title>Genomic Encyclopedia of Type Strains, Phase IV (KMG-IV): sequencing the most valuable type-strain genomes for metagenomic binning, comparative biology and taxonomic classification.</title>
        <authorList>
            <person name="Goeker M."/>
        </authorList>
    </citation>
    <scope>NUCLEOTIDE SEQUENCE [LARGE SCALE GENOMIC DNA]</scope>
    <source>
        <strain evidence="2 3">DSM 4134</strain>
    </source>
</reference>
<dbReference type="Proteomes" id="UP000256779">
    <property type="component" value="Unassembled WGS sequence"/>
</dbReference>